<dbReference type="Proteomes" id="UP001143910">
    <property type="component" value="Unassembled WGS sequence"/>
</dbReference>
<protein>
    <submittedName>
        <fullName evidence="1">Uncharacterized protein</fullName>
    </submittedName>
</protein>
<gene>
    <name evidence="1" type="ORF">NQ176_g665</name>
</gene>
<organism evidence="1 2">
    <name type="scientific">Zarea fungicola</name>
    <dbReference type="NCBI Taxonomy" id="93591"/>
    <lineage>
        <taxon>Eukaryota</taxon>
        <taxon>Fungi</taxon>
        <taxon>Dikarya</taxon>
        <taxon>Ascomycota</taxon>
        <taxon>Pezizomycotina</taxon>
        <taxon>Sordariomycetes</taxon>
        <taxon>Hypocreomycetidae</taxon>
        <taxon>Hypocreales</taxon>
        <taxon>Cordycipitaceae</taxon>
        <taxon>Zarea</taxon>
    </lineage>
</organism>
<comment type="caution">
    <text evidence="1">The sequence shown here is derived from an EMBL/GenBank/DDBJ whole genome shotgun (WGS) entry which is preliminary data.</text>
</comment>
<name>A0ACC1NVU1_9HYPO</name>
<evidence type="ECO:0000313" key="1">
    <source>
        <dbReference type="EMBL" id="KAJ2983467.1"/>
    </source>
</evidence>
<dbReference type="EMBL" id="JANJQO010000028">
    <property type="protein sequence ID" value="KAJ2983467.1"/>
    <property type="molecule type" value="Genomic_DNA"/>
</dbReference>
<accession>A0ACC1NVU1</accession>
<evidence type="ECO:0000313" key="2">
    <source>
        <dbReference type="Proteomes" id="UP001143910"/>
    </source>
</evidence>
<keyword evidence="2" id="KW-1185">Reference proteome</keyword>
<reference evidence="1" key="1">
    <citation type="submission" date="2022-08" db="EMBL/GenBank/DDBJ databases">
        <title>Genome Sequence of Lecanicillium fungicola.</title>
        <authorList>
            <person name="Buettner E."/>
        </authorList>
    </citation>
    <scope>NUCLEOTIDE SEQUENCE</scope>
    <source>
        <strain evidence="1">Babe33</strain>
    </source>
</reference>
<proteinExistence type="predicted"/>
<sequence>MSASMAPKVTEAIHRAPYSAISPDRPELSQKGRTILVTGSSEGIGLAIARNFARSGAKTVILTGRRESVLNNAARELEAQFPDTVFVKLQVDAADSSGVKALWDGLDAQELVVDVLVLNVARVQPHTGAIIELEPQEVMADFKTNVGALHEFAYYFYHQPKRSKDNKLALINVSTSAIHDFDVVSNVPNYSASKNAGTLLAQQIAKGISADDMQVVSYHPGAIYTPGNKAIGFKVDDFEWDDEELPGQYAVWAASDQAKSLHGRFTWAAWDVEELRTGRASELIDKDPGYLKIGVSGV</sequence>